<dbReference type="EMBL" id="JABKAU010000012">
    <property type="protein sequence ID" value="NVO31279.1"/>
    <property type="molecule type" value="Genomic_DNA"/>
</dbReference>
<accession>A0A7Y7PP15</accession>
<organism evidence="1 2">
    <name type="scientific">Hymenobacter lapidiphilus</name>
    <dbReference type="NCBI Taxonomy" id="2608003"/>
    <lineage>
        <taxon>Bacteria</taxon>
        <taxon>Pseudomonadati</taxon>
        <taxon>Bacteroidota</taxon>
        <taxon>Cytophagia</taxon>
        <taxon>Cytophagales</taxon>
        <taxon>Hymenobacteraceae</taxon>
        <taxon>Hymenobacter</taxon>
    </lineage>
</organism>
<dbReference type="RefSeq" id="WP_176908188.1">
    <property type="nucleotide sequence ID" value="NZ_JABKAU010000012.1"/>
</dbReference>
<sequence length="46" mass="5132">MLSDKVAPDAHFIEPKNSLLIQYELAEIQNTMAGLCASSAAMWREH</sequence>
<dbReference type="Proteomes" id="UP000565521">
    <property type="component" value="Unassembled WGS sequence"/>
</dbReference>
<proteinExistence type="predicted"/>
<dbReference type="AlphaFoldDB" id="A0A7Y7PP15"/>
<protein>
    <submittedName>
        <fullName evidence="1">Uncharacterized protein</fullName>
    </submittedName>
</protein>
<reference evidence="1 2" key="1">
    <citation type="submission" date="2020-05" db="EMBL/GenBank/DDBJ databases">
        <title>Hymenobacter terrestris sp. nov. and Hymenobacter lapidiphilus sp. nov., isolated from regoliths in Antarctica.</title>
        <authorList>
            <person name="Sedlacek I."/>
            <person name="Pantucek R."/>
            <person name="Zeman M."/>
            <person name="Holochova P."/>
            <person name="Kralova S."/>
            <person name="Stankova E."/>
            <person name="Sedo O."/>
            <person name="Micenkova L."/>
            <person name="Svec P."/>
            <person name="Gupta V."/>
            <person name="Sood U."/>
            <person name="Korpole U.S."/>
            <person name="Lal R."/>
        </authorList>
    </citation>
    <scope>NUCLEOTIDE SEQUENCE [LARGE SCALE GENOMIC DNA]</scope>
    <source>
        <strain evidence="1 2">P5342</strain>
    </source>
</reference>
<evidence type="ECO:0000313" key="1">
    <source>
        <dbReference type="EMBL" id="NVO31279.1"/>
    </source>
</evidence>
<comment type="caution">
    <text evidence="1">The sequence shown here is derived from an EMBL/GenBank/DDBJ whole genome shotgun (WGS) entry which is preliminary data.</text>
</comment>
<name>A0A7Y7PP15_9BACT</name>
<keyword evidence="2" id="KW-1185">Reference proteome</keyword>
<evidence type="ECO:0000313" key="2">
    <source>
        <dbReference type="Proteomes" id="UP000565521"/>
    </source>
</evidence>
<gene>
    <name evidence="1" type="ORF">HW554_08680</name>
</gene>